<dbReference type="AlphaFoldDB" id="A0A3M0KN02"/>
<comment type="caution">
    <text evidence="2">The sequence shown here is derived from an EMBL/GenBank/DDBJ whole genome shotgun (WGS) entry which is preliminary data.</text>
</comment>
<dbReference type="EMBL" id="QRBI01000105">
    <property type="protein sequence ID" value="RMC14485.1"/>
    <property type="molecule type" value="Genomic_DNA"/>
</dbReference>
<evidence type="ECO:0000256" key="1">
    <source>
        <dbReference type="SAM" id="MobiDB-lite"/>
    </source>
</evidence>
<sequence length="99" mass="10812">MTISYPKRKTRDTKSCPTGKMTMLKHHPEEDKKKALCQGEDNNDKELSHGGKHISYNLCDNALSPVTEQHPDTAAQEVHGCLSILGPETAAEAVAQKIG</sequence>
<feature type="compositionally biased region" description="Basic residues" evidence="1">
    <location>
        <begin position="1"/>
        <end position="11"/>
    </location>
</feature>
<evidence type="ECO:0000313" key="3">
    <source>
        <dbReference type="Proteomes" id="UP000269221"/>
    </source>
</evidence>
<dbReference type="Proteomes" id="UP000269221">
    <property type="component" value="Unassembled WGS sequence"/>
</dbReference>
<name>A0A3M0KN02_HIRRU</name>
<accession>A0A3M0KN02</accession>
<evidence type="ECO:0000313" key="2">
    <source>
        <dbReference type="EMBL" id="RMC14485.1"/>
    </source>
</evidence>
<protein>
    <submittedName>
        <fullName evidence="2">Uncharacterized protein</fullName>
    </submittedName>
</protein>
<organism evidence="2 3">
    <name type="scientific">Hirundo rustica rustica</name>
    <dbReference type="NCBI Taxonomy" id="333673"/>
    <lineage>
        <taxon>Eukaryota</taxon>
        <taxon>Metazoa</taxon>
        <taxon>Chordata</taxon>
        <taxon>Craniata</taxon>
        <taxon>Vertebrata</taxon>
        <taxon>Euteleostomi</taxon>
        <taxon>Archelosauria</taxon>
        <taxon>Archosauria</taxon>
        <taxon>Dinosauria</taxon>
        <taxon>Saurischia</taxon>
        <taxon>Theropoda</taxon>
        <taxon>Coelurosauria</taxon>
        <taxon>Aves</taxon>
        <taxon>Neognathae</taxon>
        <taxon>Neoaves</taxon>
        <taxon>Telluraves</taxon>
        <taxon>Australaves</taxon>
        <taxon>Passeriformes</taxon>
        <taxon>Sylvioidea</taxon>
        <taxon>Hirundinidae</taxon>
        <taxon>Hirundo</taxon>
    </lineage>
</organism>
<gene>
    <name evidence="2" type="ORF">DUI87_09581</name>
</gene>
<feature type="region of interest" description="Disordered" evidence="1">
    <location>
        <begin position="1"/>
        <end position="32"/>
    </location>
</feature>
<keyword evidence="3" id="KW-1185">Reference proteome</keyword>
<reference evidence="2 3" key="1">
    <citation type="submission" date="2018-07" db="EMBL/GenBank/DDBJ databases">
        <title>A high quality draft genome assembly of the barn swallow (H. rustica rustica).</title>
        <authorList>
            <person name="Formenti G."/>
            <person name="Chiara M."/>
            <person name="Poveda L."/>
            <person name="Francoijs K.-J."/>
            <person name="Bonisoli-Alquati A."/>
            <person name="Canova L."/>
            <person name="Gianfranceschi L."/>
            <person name="Horner D.S."/>
            <person name="Saino N."/>
        </authorList>
    </citation>
    <scope>NUCLEOTIDE SEQUENCE [LARGE SCALE GENOMIC DNA]</scope>
    <source>
        <strain evidence="2">Chelidonia</strain>
        <tissue evidence="2">Blood</tissue>
    </source>
</reference>
<proteinExistence type="predicted"/>